<evidence type="ECO:0000256" key="2">
    <source>
        <dbReference type="ARBA" id="ARBA00022475"/>
    </source>
</evidence>
<keyword evidence="6" id="KW-1015">Disulfide bond</keyword>
<feature type="domain" description="LRRC8 pannexin-like TM region" evidence="7">
    <location>
        <begin position="43"/>
        <end position="91"/>
    </location>
</feature>
<comment type="caution">
    <text evidence="8">The sequence shown here is derived from an EMBL/GenBank/DDBJ whole genome shotgun (WGS) entry which is preliminary data.</text>
</comment>
<evidence type="ECO:0000256" key="5">
    <source>
        <dbReference type="ARBA" id="ARBA00023136"/>
    </source>
</evidence>
<sequence length="235" mass="26718">MAPAVGSVRTATGIHCRVQFTDGPRKKRTGKHRKLLYIIRENMIPIGDLKQFSEPNPAFRVLKPWWDVLAEYTNIIMAMLSLFTASLQILPRFATVPECAVWSPFRCVRIDENGGTATTHLVEWDALKPMIYGHCVHAMVALRDTLSRELAQMATFLGGLERATLEDAFTRHELTEKRDNYVCLLESLRCIDYSVYQAKMHTEGDNSGRLLVWLMRHVTDNTQLTVIQVSLGPFP</sequence>
<evidence type="ECO:0000256" key="6">
    <source>
        <dbReference type="ARBA" id="ARBA00023157"/>
    </source>
</evidence>
<organism evidence="8 9">
    <name type="scientific">Pleurodeles waltl</name>
    <name type="common">Iberian ribbed newt</name>
    <dbReference type="NCBI Taxonomy" id="8319"/>
    <lineage>
        <taxon>Eukaryota</taxon>
        <taxon>Metazoa</taxon>
        <taxon>Chordata</taxon>
        <taxon>Craniata</taxon>
        <taxon>Vertebrata</taxon>
        <taxon>Euteleostomi</taxon>
        <taxon>Amphibia</taxon>
        <taxon>Batrachia</taxon>
        <taxon>Caudata</taxon>
        <taxon>Salamandroidea</taxon>
        <taxon>Salamandridae</taxon>
        <taxon>Pleurodelinae</taxon>
        <taxon>Pleurodeles</taxon>
    </lineage>
</organism>
<accession>A0AAV7T8Q5</accession>
<keyword evidence="5" id="KW-0472">Membrane</keyword>
<proteinExistence type="predicted"/>
<dbReference type="InterPro" id="IPR021040">
    <property type="entry name" value="LRRC8_Pannexin-like"/>
</dbReference>
<reference evidence="8" key="1">
    <citation type="journal article" date="2022" name="bioRxiv">
        <title>Sequencing and chromosome-scale assembly of the giantPleurodeles waltlgenome.</title>
        <authorList>
            <person name="Brown T."/>
            <person name="Elewa A."/>
            <person name="Iarovenko S."/>
            <person name="Subramanian E."/>
            <person name="Araus A.J."/>
            <person name="Petzold A."/>
            <person name="Susuki M."/>
            <person name="Suzuki K.-i.T."/>
            <person name="Hayashi T."/>
            <person name="Toyoda A."/>
            <person name="Oliveira C."/>
            <person name="Osipova E."/>
            <person name="Leigh N.D."/>
            <person name="Simon A."/>
            <person name="Yun M.H."/>
        </authorList>
    </citation>
    <scope>NUCLEOTIDE SEQUENCE</scope>
    <source>
        <strain evidence="8">20211129_DDA</strain>
        <tissue evidence="8">Liver</tissue>
    </source>
</reference>
<dbReference type="GO" id="GO:0005886">
    <property type="term" value="C:plasma membrane"/>
    <property type="evidence" value="ECO:0007669"/>
    <property type="project" value="UniProtKB-SubCell"/>
</dbReference>
<evidence type="ECO:0000313" key="8">
    <source>
        <dbReference type="EMBL" id="KAJ1172938.1"/>
    </source>
</evidence>
<dbReference type="Pfam" id="PF12534">
    <property type="entry name" value="Pannexin_like"/>
    <property type="match status" value="1"/>
</dbReference>
<keyword evidence="9" id="KW-1185">Reference proteome</keyword>
<keyword evidence="3" id="KW-0812">Transmembrane</keyword>
<keyword evidence="4" id="KW-1133">Transmembrane helix</keyword>
<evidence type="ECO:0000256" key="4">
    <source>
        <dbReference type="ARBA" id="ARBA00022989"/>
    </source>
</evidence>
<protein>
    <recommendedName>
        <fullName evidence="7">LRRC8 pannexin-like TM region domain-containing protein</fullName>
    </recommendedName>
</protein>
<dbReference type="AlphaFoldDB" id="A0AAV7T8Q5"/>
<keyword evidence="2" id="KW-1003">Cell membrane</keyword>
<evidence type="ECO:0000259" key="7">
    <source>
        <dbReference type="Pfam" id="PF12534"/>
    </source>
</evidence>
<gene>
    <name evidence="8" type="ORF">NDU88_004780</name>
</gene>
<name>A0AAV7T8Q5_PLEWA</name>
<evidence type="ECO:0000256" key="3">
    <source>
        <dbReference type="ARBA" id="ARBA00022692"/>
    </source>
</evidence>
<dbReference type="Proteomes" id="UP001066276">
    <property type="component" value="Chromosome 4_1"/>
</dbReference>
<comment type="subcellular location">
    <subcellularLocation>
        <location evidence="1">Cell membrane</location>
    </subcellularLocation>
</comment>
<dbReference type="EMBL" id="JANPWB010000007">
    <property type="protein sequence ID" value="KAJ1172938.1"/>
    <property type="molecule type" value="Genomic_DNA"/>
</dbReference>
<evidence type="ECO:0000313" key="9">
    <source>
        <dbReference type="Proteomes" id="UP001066276"/>
    </source>
</evidence>
<evidence type="ECO:0000256" key="1">
    <source>
        <dbReference type="ARBA" id="ARBA00004236"/>
    </source>
</evidence>